<keyword evidence="4" id="KW-1185">Reference proteome</keyword>
<dbReference type="InterPro" id="IPR013922">
    <property type="entry name" value="Cyclin_PHO80-like"/>
</dbReference>
<evidence type="ECO:0000256" key="1">
    <source>
        <dbReference type="ARBA" id="ARBA00022618"/>
    </source>
</evidence>
<reference evidence="3 4" key="1">
    <citation type="submission" date="2021-05" db="EMBL/GenBank/DDBJ databases">
        <title>Genome Assembly of Synthetic Allotetraploid Brassica napus Reveals Homoeologous Exchanges between Subgenomes.</title>
        <authorList>
            <person name="Davis J.T."/>
        </authorList>
    </citation>
    <scope>NUCLEOTIDE SEQUENCE [LARGE SCALE GENOMIC DNA]</scope>
    <source>
        <strain evidence="4">cv. Da-Ae</strain>
        <tissue evidence="3">Seedling</tissue>
    </source>
</reference>
<accession>A0ABQ8BGN4</accession>
<dbReference type="Gene3D" id="1.10.472.10">
    <property type="entry name" value="Cyclin-like"/>
    <property type="match status" value="2"/>
</dbReference>
<name>A0ABQ8BGN4_BRANA</name>
<proteinExistence type="predicted"/>
<dbReference type="Pfam" id="PF08613">
    <property type="entry name" value="Cyclin"/>
    <property type="match status" value="2"/>
</dbReference>
<keyword evidence="2" id="KW-0131">Cell cycle</keyword>
<evidence type="ECO:0000313" key="3">
    <source>
        <dbReference type="EMBL" id="KAH0903992.1"/>
    </source>
</evidence>
<dbReference type="PANTHER" id="PTHR15615">
    <property type="match status" value="1"/>
</dbReference>
<sequence length="139" mass="16492">PETMNRTRSWNKIRKPPLQDADYNIPNDGEARRTKRVFGAVLRLESTDLISIAKYLERIYKYTKRSPACFVVGFAYIGRLAHKHTHYLHYTNEFYARVAGVSNRDLNKMELELLFLLDFRVTAFESYSFHDRERDAIKR</sequence>
<dbReference type="PANTHER" id="PTHR15615:SF121">
    <property type="entry name" value="CYCLIN-U1-1"/>
    <property type="match status" value="1"/>
</dbReference>
<gene>
    <name evidence="3" type="ORF">HID58_043495</name>
</gene>
<organism evidence="3 4">
    <name type="scientific">Brassica napus</name>
    <name type="common">Rape</name>
    <dbReference type="NCBI Taxonomy" id="3708"/>
    <lineage>
        <taxon>Eukaryota</taxon>
        <taxon>Viridiplantae</taxon>
        <taxon>Streptophyta</taxon>
        <taxon>Embryophyta</taxon>
        <taxon>Tracheophyta</taxon>
        <taxon>Spermatophyta</taxon>
        <taxon>Magnoliopsida</taxon>
        <taxon>eudicotyledons</taxon>
        <taxon>Gunneridae</taxon>
        <taxon>Pentapetalae</taxon>
        <taxon>rosids</taxon>
        <taxon>malvids</taxon>
        <taxon>Brassicales</taxon>
        <taxon>Brassicaceae</taxon>
        <taxon>Brassiceae</taxon>
        <taxon>Brassica</taxon>
    </lineage>
</organism>
<protein>
    <recommendedName>
        <fullName evidence="5">Cyclin</fullName>
    </recommendedName>
</protein>
<evidence type="ECO:0000256" key="2">
    <source>
        <dbReference type="ARBA" id="ARBA00023306"/>
    </source>
</evidence>
<evidence type="ECO:0000313" key="4">
    <source>
        <dbReference type="Proteomes" id="UP000824890"/>
    </source>
</evidence>
<dbReference type="Proteomes" id="UP000824890">
    <property type="component" value="Unassembled WGS sequence"/>
</dbReference>
<keyword evidence="1" id="KW-0132">Cell division</keyword>
<evidence type="ECO:0008006" key="5">
    <source>
        <dbReference type="Google" id="ProtNLM"/>
    </source>
</evidence>
<feature type="non-terminal residue" evidence="3">
    <location>
        <position position="1"/>
    </location>
</feature>
<dbReference type="EMBL" id="JAGKQM010000011">
    <property type="protein sequence ID" value="KAH0903992.1"/>
    <property type="molecule type" value="Genomic_DNA"/>
</dbReference>
<comment type="caution">
    <text evidence="3">The sequence shown here is derived from an EMBL/GenBank/DDBJ whole genome shotgun (WGS) entry which is preliminary data.</text>
</comment>